<feature type="compositionally biased region" description="Low complexity" evidence="7">
    <location>
        <begin position="1055"/>
        <end position="1068"/>
    </location>
</feature>
<evidence type="ECO:0000256" key="5">
    <source>
        <dbReference type="ARBA" id="ARBA00022963"/>
    </source>
</evidence>
<feature type="domain" description="PLD phosphodiesterase" evidence="8">
    <location>
        <begin position="1270"/>
        <end position="1297"/>
    </location>
</feature>
<feature type="compositionally biased region" description="Low complexity" evidence="7">
    <location>
        <begin position="151"/>
        <end position="160"/>
    </location>
</feature>
<name>A0A0D2WN50_CAPO3</name>
<evidence type="ECO:0000256" key="2">
    <source>
        <dbReference type="ARBA" id="ARBA00012027"/>
    </source>
</evidence>
<feature type="domain" description="PLD phosphodiesterase" evidence="8">
    <location>
        <begin position="813"/>
        <end position="840"/>
    </location>
</feature>
<dbReference type="GO" id="GO:0004630">
    <property type="term" value="F:phospholipase D activity"/>
    <property type="evidence" value="ECO:0007669"/>
    <property type="project" value="UniProtKB-EC"/>
</dbReference>
<dbReference type="InterPro" id="IPR001736">
    <property type="entry name" value="PLipase_D/transphosphatidylase"/>
</dbReference>
<dbReference type="EC" id="3.1.4.4" evidence="2"/>
<keyword evidence="5" id="KW-0442">Lipid degradation</keyword>
<dbReference type="EMBL" id="KE346363">
    <property type="protein sequence ID" value="KJE92460.1"/>
    <property type="molecule type" value="Genomic_DNA"/>
</dbReference>
<evidence type="ECO:0000259" key="8">
    <source>
        <dbReference type="PROSITE" id="PS50035"/>
    </source>
</evidence>
<gene>
    <name evidence="9" type="ORF">CAOG_003432</name>
</gene>
<feature type="region of interest" description="Disordered" evidence="7">
    <location>
        <begin position="992"/>
        <end position="1014"/>
    </location>
</feature>
<dbReference type="InterPro" id="IPR015679">
    <property type="entry name" value="PLipase_D_fam"/>
</dbReference>
<feature type="compositionally biased region" description="Polar residues" evidence="7">
    <location>
        <begin position="941"/>
        <end position="955"/>
    </location>
</feature>
<dbReference type="CDD" id="cd09141">
    <property type="entry name" value="PLDc_vPLD1_2_yPLD_like_2"/>
    <property type="match status" value="1"/>
</dbReference>
<dbReference type="InterPro" id="IPR025202">
    <property type="entry name" value="PLD-like_dom"/>
</dbReference>
<keyword evidence="10" id="KW-1185">Reference proteome</keyword>
<evidence type="ECO:0000256" key="6">
    <source>
        <dbReference type="ARBA" id="ARBA00023098"/>
    </source>
</evidence>
<accession>A0A0D2WN50</accession>
<evidence type="ECO:0000313" key="9">
    <source>
        <dbReference type="EMBL" id="KJE92460.1"/>
    </source>
</evidence>
<dbReference type="PhylomeDB" id="A0A0D2WN50"/>
<dbReference type="Proteomes" id="UP000008743">
    <property type="component" value="Unassembled WGS sequence"/>
</dbReference>
<evidence type="ECO:0000256" key="4">
    <source>
        <dbReference type="ARBA" id="ARBA00022801"/>
    </source>
</evidence>
<dbReference type="GO" id="GO:0009395">
    <property type="term" value="P:phospholipid catabolic process"/>
    <property type="evidence" value="ECO:0007669"/>
    <property type="project" value="TreeGrafter"/>
</dbReference>
<dbReference type="Pfam" id="PF13091">
    <property type="entry name" value="PLDc_2"/>
    <property type="match status" value="1"/>
</dbReference>
<feature type="compositionally biased region" description="Polar residues" evidence="7">
    <location>
        <begin position="229"/>
        <end position="239"/>
    </location>
</feature>
<dbReference type="Pfam" id="PF00614">
    <property type="entry name" value="PLDc"/>
    <property type="match status" value="1"/>
</dbReference>
<protein>
    <recommendedName>
        <fullName evidence="2">phospholipase D</fullName>
        <ecNumber evidence="2">3.1.4.4</ecNumber>
    </recommendedName>
</protein>
<feature type="region of interest" description="Disordered" evidence="7">
    <location>
        <begin position="1"/>
        <end position="160"/>
    </location>
</feature>
<evidence type="ECO:0000256" key="3">
    <source>
        <dbReference type="ARBA" id="ARBA00022737"/>
    </source>
</evidence>
<feature type="region of interest" description="Disordered" evidence="7">
    <location>
        <begin position="369"/>
        <end position="502"/>
    </location>
</feature>
<dbReference type="STRING" id="595528.A0A0D2WN50"/>
<feature type="region of interest" description="Disordered" evidence="7">
    <location>
        <begin position="221"/>
        <end position="240"/>
    </location>
</feature>
<feature type="compositionally biased region" description="Polar residues" evidence="7">
    <location>
        <begin position="993"/>
        <end position="1011"/>
    </location>
</feature>
<keyword evidence="4" id="KW-0378">Hydrolase</keyword>
<dbReference type="InParanoid" id="A0A0D2WN50"/>
<feature type="compositionally biased region" description="Low complexity" evidence="7">
    <location>
        <begin position="1484"/>
        <end position="1503"/>
    </location>
</feature>
<keyword evidence="6" id="KW-0443">Lipid metabolism</keyword>
<feature type="compositionally biased region" description="Acidic residues" evidence="7">
    <location>
        <begin position="451"/>
        <end position="484"/>
    </location>
</feature>
<feature type="region of interest" description="Disordered" evidence="7">
    <location>
        <begin position="941"/>
        <end position="976"/>
    </location>
</feature>
<dbReference type="OrthoDB" id="14911at2759"/>
<dbReference type="PANTHER" id="PTHR18896">
    <property type="entry name" value="PHOSPHOLIPASE D"/>
    <property type="match status" value="1"/>
</dbReference>
<feature type="region of interest" description="Disordered" evidence="7">
    <location>
        <begin position="1484"/>
        <end position="1507"/>
    </location>
</feature>
<dbReference type="Gene3D" id="3.30.870.10">
    <property type="entry name" value="Endonuclease Chain A"/>
    <property type="match status" value="2"/>
</dbReference>
<sequence>MSEPPPQLGDNDDPARQGRSPVSSGLGSPMPSAAARGGDEWMIQTAPTPTSPLSDDASDATAHDDPSHPAPGDANAIPVTVTTLSASSSSSSARLARDASVDSTSGSQFASPATSPTSQPDASPTDAHHQQHHHHSARSAALADVLVVPPQSQSRSAAASTATAASILRSKPASPRQTTPLLTAASAIVDAVVSAFSLSSSSSINSSTTPEVNPLLRATGSPRVIGSASPVQSPSSNAAATPRSVSVFASPVLSPASVGKDDDTSVPTPPIEATWICDRYQNHPLTDICQRCDYSEEAHAICGHFIDSGGLVAGSCAVCGRHEFDHRACTSYEAETERQRSALKASLPSLQERHQQDVLQKQQEFRAVSNARKSFARQNAASPTSQTDESGRLYRVNSEGSDIDDYPREASSNPDSTSQPSQSQILSASNLGTERGSSAHVHHKEQAKEASDEDDDERDDKDEENEDDEEEAEDEDEESLESDDASSRSSSSSGSEDDGAERVCAHCGRHEEDHQDACDHFDPQIDGLAQNSSSAFLNFLRQKPSMRSSTAAAVFLPALVVCSNCRRPEIDHELCEFFEDAQALPGFCDNCGRQESDHDLCGRYTIHESDTNRCDTCGRLKEDHEACDRYSPDANGQCANCGKAFHDHAWAHYMRKELSQPKYRYGSFADVHTATRTKWLVDGHDIFEALYHSLTQARKEIFISRFHCLLVQSFVSCISQSLRTPTLSAWSDSAGWFTTPEIFLKRTKAQEALPSRLDRVLLSRASAGVKIYMLLWNETKLAFRLNSSNAKKILESLHPNIKVITHPGPTGPLNWSHHEKTTIIDQKVAFVGGLDYAFGRYDTPAHSITDPCHMFMTWPGKDYYNPSIVSIDNVHRPFDDAIDRMTQPRMAWHDICVRIEGGAARDVAVSFIQRWNHHKENMDCGPDYICLLPRSTNYYSTEKSNVDSSNQTARVSSSAQRQDDAASKASRTTPLKPLDLAAASKLPIVAPQHSLNSPQSNEAKWPSSSSGGAVPQAATILETASGMVVDRQGSISPTPIRSASSDALLTQVPTSARASLSPSSAAPRLPRHSVGSSTPISAPVAPVTLSESASLLKTHLSNSSSASNHPTAASPDYCWTECQILRSISHWSGSLVTEDSIQQAYLVHIANAQHYIYMENQYFVSSAGTAPKEGTRNMIANAIVTRISKAIREKETFRVIVVLPVTPEGSFVDEVTVRYTMYLQYKTIYRGSQSMLGQLAAEFPDVDLSRYIGFFALRQHGVLEGRRVTEQIYMHAKTMIVDDVVTIVGSANINDRSLLGDRDSEMCLITRDLYFVDGTMNGKPHRAGLHAYSLRCRLWREHLGLADADLRILDPVADSTYVDLWLRTAHTNTALFERLFPYIPSDKIPTLKALEAINAKYNASAAAAASTALVSAFTSTPPNTTSTAVSSESGWSHSFSWHHTRVATTHLSNMVSLAIHGSATQPIAPSNVASAPMSSTSVLSALANHPSSPHSSSANRSAPTLARAPTVPSSPLLMAISAAADELGALSDDDVARQITGHLVLYPMRFLHESLNLSLLDWGANIVVQDVVFQ</sequence>
<keyword evidence="3" id="KW-0677">Repeat</keyword>
<feature type="compositionally biased region" description="Low complexity" evidence="7">
    <location>
        <begin position="81"/>
        <end position="94"/>
    </location>
</feature>
<reference evidence="10" key="1">
    <citation type="submission" date="2011-02" db="EMBL/GenBank/DDBJ databases">
        <title>The Genome Sequence of Capsaspora owczarzaki ATCC 30864.</title>
        <authorList>
            <person name="Russ C."/>
            <person name="Cuomo C."/>
            <person name="Burger G."/>
            <person name="Gray M.W."/>
            <person name="Holland P.W.H."/>
            <person name="King N."/>
            <person name="Lang F.B.F."/>
            <person name="Roger A.J."/>
            <person name="Ruiz-Trillo I."/>
            <person name="Young S.K."/>
            <person name="Zeng Q."/>
            <person name="Gargeya S."/>
            <person name="Alvarado L."/>
            <person name="Berlin A."/>
            <person name="Chapman S.B."/>
            <person name="Chen Z."/>
            <person name="Freedman E."/>
            <person name="Gellesch M."/>
            <person name="Goldberg J."/>
            <person name="Griggs A."/>
            <person name="Gujja S."/>
            <person name="Heilman E."/>
            <person name="Heiman D."/>
            <person name="Howarth C."/>
            <person name="Mehta T."/>
            <person name="Neiman D."/>
            <person name="Pearson M."/>
            <person name="Roberts A."/>
            <person name="Saif S."/>
            <person name="Shea T."/>
            <person name="Shenoy N."/>
            <person name="Sisk P."/>
            <person name="Stolte C."/>
            <person name="Sykes S."/>
            <person name="White J."/>
            <person name="Yandava C."/>
            <person name="Haas B."/>
            <person name="Nusbaum C."/>
            <person name="Birren B."/>
        </authorList>
    </citation>
    <scope>NUCLEOTIDE SEQUENCE</scope>
    <source>
        <strain evidence="10">ATCC 30864</strain>
    </source>
</reference>
<feature type="compositionally biased region" description="Polar residues" evidence="7">
    <location>
        <begin position="410"/>
        <end position="436"/>
    </location>
</feature>
<organism evidence="9 10">
    <name type="scientific">Capsaspora owczarzaki (strain ATCC 30864)</name>
    <dbReference type="NCBI Taxonomy" id="595528"/>
    <lineage>
        <taxon>Eukaryota</taxon>
        <taxon>Filasterea</taxon>
        <taxon>Capsaspora</taxon>
    </lineage>
</organism>
<feature type="region of interest" description="Disordered" evidence="7">
    <location>
        <begin position="1053"/>
        <end position="1081"/>
    </location>
</feature>
<dbReference type="SUPFAM" id="SSF56024">
    <property type="entry name" value="Phospholipase D/nuclease"/>
    <property type="match status" value="2"/>
</dbReference>
<feature type="compositionally biased region" description="Polar residues" evidence="7">
    <location>
        <begin position="376"/>
        <end position="388"/>
    </location>
</feature>
<dbReference type="PANTHER" id="PTHR18896:SF76">
    <property type="entry name" value="PHOSPHOLIPASE"/>
    <property type="match status" value="1"/>
</dbReference>
<proteinExistence type="predicted"/>
<dbReference type="PROSITE" id="PS50035">
    <property type="entry name" value="PLD"/>
    <property type="match status" value="2"/>
</dbReference>
<evidence type="ECO:0000313" key="10">
    <source>
        <dbReference type="Proteomes" id="UP000008743"/>
    </source>
</evidence>
<comment type="catalytic activity">
    <reaction evidence="1">
        <text>a 1,2-diacyl-sn-glycero-3-phosphocholine + H2O = a 1,2-diacyl-sn-glycero-3-phosphate + choline + H(+)</text>
        <dbReference type="Rhea" id="RHEA:14445"/>
        <dbReference type="ChEBI" id="CHEBI:15354"/>
        <dbReference type="ChEBI" id="CHEBI:15377"/>
        <dbReference type="ChEBI" id="CHEBI:15378"/>
        <dbReference type="ChEBI" id="CHEBI:57643"/>
        <dbReference type="ChEBI" id="CHEBI:58608"/>
        <dbReference type="EC" id="3.1.4.4"/>
    </reaction>
</comment>
<evidence type="ECO:0000256" key="7">
    <source>
        <dbReference type="SAM" id="MobiDB-lite"/>
    </source>
</evidence>
<evidence type="ECO:0000256" key="1">
    <source>
        <dbReference type="ARBA" id="ARBA00000798"/>
    </source>
</evidence>
<feature type="compositionally biased region" description="Polar residues" evidence="7">
    <location>
        <begin position="104"/>
        <end position="122"/>
    </location>
</feature>
<dbReference type="SMART" id="SM00155">
    <property type="entry name" value="PLDc"/>
    <property type="match status" value="2"/>
</dbReference>